<dbReference type="PANTHER" id="PTHR36694">
    <property type="entry name" value="PASIFLORA 1, ISOFORM A-RELATED"/>
    <property type="match status" value="1"/>
</dbReference>
<reference evidence="3 4" key="1">
    <citation type="journal article" date="2022" name="Allergy">
        <title>Genome assembly and annotation of Periplaneta americana reveal a comprehensive cockroach allergen profile.</title>
        <authorList>
            <person name="Wang L."/>
            <person name="Xiong Q."/>
            <person name="Saelim N."/>
            <person name="Wang L."/>
            <person name="Nong W."/>
            <person name="Wan A.T."/>
            <person name="Shi M."/>
            <person name="Liu X."/>
            <person name="Cao Q."/>
            <person name="Hui J.H.L."/>
            <person name="Sookrung N."/>
            <person name="Leung T.F."/>
            <person name="Tungtrongchitr A."/>
            <person name="Tsui S.K.W."/>
        </authorList>
    </citation>
    <scope>NUCLEOTIDE SEQUENCE [LARGE SCALE GENOMIC DNA]</scope>
    <source>
        <strain evidence="3">PWHHKU_190912</strain>
    </source>
</reference>
<feature type="transmembrane region" description="Helical" evidence="1">
    <location>
        <begin position="124"/>
        <end position="144"/>
    </location>
</feature>
<sequence>MVVLETCWSPCIWNSNVKTGSRAVAFYTASFSVVLITFTSYMMAGGESTQLYSPLFETDVRGSMQVWGGIFIFYFLMLILFSIVMVVGIAKSNRGMMIPWLACMGLAILFQLIFGLWLLGGYYIYLQSVMAALVDWIWMAYNVIHQQLKYLLQKETPKSRYFNNACPW</sequence>
<proteinExistence type="predicted"/>
<dbReference type="PANTHER" id="PTHR36694:SF11">
    <property type="entry name" value="LP21121P-RELATED"/>
    <property type="match status" value="1"/>
</dbReference>
<feature type="transmembrane region" description="Helical" evidence="1">
    <location>
        <begin position="64"/>
        <end position="90"/>
    </location>
</feature>
<gene>
    <name evidence="3" type="ORF">ANN_18809</name>
</gene>
<protein>
    <recommendedName>
        <fullName evidence="2">DUF7027 domain-containing protein</fullName>
    </recommendedName>
</protein>
<evidence type="ECO:0000313" key="3">
    <source>
        <dbReference type="EMBL" id="KAJ4436179.1"/>
    </source>
</evidence>
<evidence type="ECO:0000256" key="1">
    <source>
        <dbReference type="SAM" id="Phobius"/>
    </source>
</evidence>
<feature type="transmembrane region" description="Helical" evidence="1">
    <location>
        <begin position="97"/>
        <end position="118"/>
    </location>
</feature>
<keyword evidence="1" id="KW-0812">Transmembrane</keyword>
<evidence type="ECO:0000259" key="2">
    <source>
        <dbReference type="Pfam" id="PF22954"/>
    </source>
</evidence>
<keyword evidence="1" id="KW-1133">Transmembrane helix</keyword>
<name>A0ABQ8SPT0_PERAM</name>
<dbReference type="InterPro" id="IPR054291">
    <property type="entry name" value="DUF7027"/>
</dbReference>
<feature type="transmembrane region" description="Helical" evidence="1">
    <location>
        <begin position="24"/>
        <end position="44"/>
    </location>
</feature>
<accession>A0ABQ8SPT0</accession>
<keyword evidence="4" id="KW-1185">Reference proteome</keyword>
<feature type="domain" description="DUF7027" evidence="2">
    <location>
        <begin position="66"/>
        <end position="117"/>
    </location>
</feature>
<dbReference type="Proteomes" id="UP001148838">
    <property type="component" value="Unassembled WGS sequence"/>
</dbReference>
<evidence type="ECO:0000313" key="4">
    <source>
        <dbReference type="Proteomes" id="UP001148838"/>
    </source>
</evidence>
<dbReference type="Pfam" id="PF22954">
    <property type="entry name" value="DUF7027"/>
    <property type="match status" value="1"/>
</dbReference>
<dbReference type="EMBL" id="JAJSOF020000023">
    <property type="protein sequence ID" value="KAJ4436179.1"/>
    <property type="molecule type" value="Genomic_DNA"/>
</dbReference>
<organism evidence="3 4">
    <name type="scientific">Periplaneta americana</name>
    <name type="common">American cockroach</name>
    <name type="synonym">Blatta americana</name>
    <dbReference type="NCBI Taxonomy" id="6978"/>
    <lineage>
        <taxon>Eukaryota</taxon>
        <taxon>Metazoa</taxon>
        <taxon>Ecdysozoa</taxon>
        <taxon>Arthropoda</taxon>
        <taxon>Hexapoda</taxon>
        <taxon>Insecta</taxon>
        <taxon>Pterygota</taxon>
        <taxon>Neoptera</taxon>
        <taxon>Polyneoptera</taxon>
        <taxon>Dictyoptera</taxon>
        <taxon>Blattodea</taxon>
        <taxon>Blattoidea</taxon>
        <taxon>Blattidae</taxon>
        <taxon>Blattinae</taxon>
        <taxon>Periplaneta</taxon>
    </lineage>
</organism>
<keyword evidence="1" id="KW-0472">Membrane</keyword>
<comment type="caution">
    <text evidence="3">The sequence shown here is derived from an EMBL/GenBank/DDBJ whole genome shotgun (WGS) entry which is preliminary data.</text>
</comment>